<evidence type="ECO:0000313" key="2">
    <source>
        <dbReference type="Proteomes" id="UP000259950"/>
    </source>
</evidence>
<dbReference type="GeneID" id="65115493"/>
<dbReference type="Proteomes" id="UP000259950">
    <property type="component" value="Segment"/>
</dbReference>
<protein>
    <submittedName>
        <fullName evidence="1">Uncharacterized protein</fullName>
    </submittedName>
</protein>
<dbReference type="RefSeq" id="YP_010097826.1">
    <property type="nucleotide sequence ID" value="NC_055761.1"/>
</dbReference>
<accession>A0A346FKC6</accession>
<proteinExistence type="predicted"/>
<reference evidence="1" key="1">
    <citation type="submission" date="2018-07" db="EMBL/GenBank/DDBJ databases">
        <title>Complete genome sequence of the cyanophage S-PRM1 isolated from Singapore coastal waters.</title>
        <authorList>
            <person name="Chenard C."/>
            <person name="Kolundzija S."/>
            <person name="Lauro F.M."/>
        </authorList>
    </citation>
    <scope>NUCLEOTIDE SEQUENCE [LARGE SCALE GENOMIC DNA]</scope>
</reference>
<dbReference type="EMBL" id="MH629685">
    <property type="protein sequence ID" value="AXN58431.1"/>
    <property type="molecule type" value="Genomic_DNA"/>
</dbReference>
<evidence type="ECO:0000313" key="1">
    <source>
        <dbReference type="EMBL" id="AXN58431.1"/>
    </source>
</evidence>
<dbReference type="KEGG" id="vg:65115493"/>
<keyword evidence="2" id="KW-1185">Reference proteome</keyword>
<name>A0A346FKC6_9CAUD</name>
<organism evidence="1">
    <name type="scientific">Synechococcus virus S-PRM1</name>
    <dbReference type="NCBI Taxonomy" id="2100130"/>
    <lineage>
        <taxon>Viruses</taxon>
        <taxon>Duplodnaviria</taxon>
        <taxon>Heunggongvirae</taxon>
        <taxon>Uroviricota</taxon>
        <taxon>Caudoviricetes</taxon>
        <taxon>Pantevenvirales</taxon>
        <taxon>Kyanoviridae</taxon>
        <taxon>Makelovirus</taxon>
        <taxon>Makelovirus prm1</taxon>
    </lineage>
</organism>
<sequence>MTVFAMHVPPSNYLKCDDYEWLKQEVQDSNVFTPVEKFEIILQWMEHTDPHCFDDKDAND</sequence>